<evidence type="ECO:0000259" key="6">
    <source>
        <dbReference type="Pfam" id="PF00675"/>
    </source>
</evidence>
<evidence type="ECO:0000256" key="2">
    <source>
        <dbReference type="ARBA" id="ARBA00022670"/>
    </source>
</evidence>
<dbReference type="RefSeq" id="WP_155170537.1">
    <property type="nucleotide sequence ID" value="NZ_BAAAFL010000010.1"/>
</dbReference>
<dbReference type="Pfam" id="PF00675">
    <property type="entry name" value="Peptidase_M16"/>
    <property type="match status" value="1"/>
</dbReference>
<gene>
    <name evidence="8" type="ORF">E1163_06000</name>
</gene>
<feature type="domain" description="Peptidase M16 C-terminal" evidence="7">
    <location>
        <begin position="168"/>
        <end position="344"/>
    </location>
</feature>
<evidence type="ECO:0000256" key="1">
    <source>
        <dbReference type="ARBA" id="ARBA00007261"/>
    </source>
</evidence>
<dbReference type="InterPro" id="IPR011249">
    <property type="entry name" value="Metalloenz_LuxS/M16"/>
</dbReference>
<evidence type="ECO:0000256" key="4">
    <source>
        <dbReference type="ARBA" id="ARBA00022833"/>
    </source>
</evidence>
<dbReference type="PANTHER" id="PTHR43690:SF17">
    <property type="entry name" value="PROTEIN YHJJ"/>
    <property type="match status" value="1"/>
</dbReference>
<dbReference type="Proteomes" id="UP000798808">
    <property type="component" value="Unassembled WGS sequence"/>
</dbReference>
<feature type="domain" description="Peptidase M16 N-terminal" evidence="6">
    <location>
        <begin position="14"/>
        <end position="128"/>
    </location>
</feature>
<protein>
    <submittedName>
        <fullName evidence="8">Insulinase family protein</fullName>
    </submittedName>
</protein>
<keyword evidence="9" id="KW-1185">Reference proteome</keyword>
<comment type="caution">
    <text evidence="8">The sequence shown here is derived from an EMBL/GenBank/DDBJ whole genome shotgun (WGS) entry which is preliminary data.</text>
</comment>
<keyword evidence="2" id="KW-0645">Protease</keyword>
<comment type="similarity">
    <text evidence="1">Belongs to the peptidase M16 family.</text>
</comment>
<keyword evidence="3" id="KW-0378">Hydrolase</keyword>
<dbReference type="EMBL" id="SMLW01000422">
    <property type="protein sequence ID" value="MTI24495.1"/>
    <property type="molecule type" value="Genomic_DNA"/>
</dbReference>
<sequence>MIEFKSFTLENGLRVIVHEDPAVQVAVLNILYDVGSRDEHPEKTGFAHLFEHLMFGGSKNIANYDEALQLAGGENNAFTSTDITNYYMTLPAQNLETGFWLESDRMLSLSFDPRVLEVQRKVVIEEFKQRYLNQPYGDLWLKFRPLVYKKHSYQWPTIGKEISHIENATMEDVKAFFNKHYVPNQAIMVVAGKVEFDEVKRLSEKWFGPIPRGNDYKRSLPREPEQQERRFMEITADVPADALHMAFHIPGKFDDGYHAADLISDILGRGSSSRLYEKLVKESEIFSSIGASITGSIDPGLLIINGKVSSGIPIEKAEEEVQAVIDELITLGTTKQELEKVKNQAEASHVMSEVEVLNRAMNLAVATLSGDTNLVNEETAKIQQVTVEQINKDVKKILAPTNCSVLHYKSKQKGKI</sequence>
<proteinExistence type="inferred from homology"/>
<name>A0ABW9RNI2_9BACT</name>
<dbReference type="Gene3D" id="3.30.830.10">
    <property type="entry name" value="Metalloenzyme, LuxS/M16 peptidase-like"/>
    <property type="match status" value="2"/>
</dbReference>
<evidence type="ECO:0000259" key="7">
    <source>
        <dbReference type="Pfam" id="PF05193"/>
    </source>
</evidence>
<organism evidence="8 9">
    <name type="scientific">Fulvivirga kasyanovii</name>
    <dbReference type="NCBI Taxonomy" id="396812"/>
    <lineage>
        <taxon>Bacteria</taxon>
        <taxon>Pseudomonadati</taxon>
        <taxon>Bacteroidota</taxon>
        <taxon>Cytophagia</taxon>
        <taxon>Cytophagales</taxon>
        <taxon>Fulvivirgaceae</taxon>
        <taxon>Fulvivirga</taxon>
    </lineage>
</organism>
<dbReference type="Pfam" id="PF05193">
    <property type="entry name" value="Peptidase_M16_C"/>
    <property type="match status" value="1"/>
</dbReference>
<dbReference type="InterPro" id="IPR007863">
    <property type="entry name" value="Peptidase_M16_C"/>
</dbReference>
<evidence type="ECO:0000256" key="3">
    <source>
        <dbReference type="ARBA" id="ARBA00022801"/>
    </source>
</evidence>
<keyword evidence="4" id="KW-0862">Zinc</keyword>
<dbReference type="InterPro" id="IPR011765">
    <property type="entry name" value="Pept_M16_N"/>
</dbReference>
<evidence type="ECO:0000313" key="8">
    <source>
        <dbReference type="EMBL" id="MTI24495.1"/>
    </source>
</evidence>
<evidence type="ECO:0000256" key="5">
    <source>
        <dbReference type="ARBA" id="ARBA00023049"/>
    </source>
</evidence>
<keyword evidence="5" id="KW-0482">Metalloprotease</keyword>
<reference evidence="8 9" key="1">
    <citation type="submission" date="2019-02" db="EMBL/GenBank/DDBJ databases">
        <authorList>
            <person name="Goldberg S.R."/>
            <person name="Haltli B.A."/>
            <person name="Correa H."/>
            <person name="Russell K.G."/>
        </authorList>
    </citation>
    <scope>NUCLEOTIDE SEQUENCE [LARGE SCALE GENOMIC DNA]</scope>
    <source>
        <strain evidence="8 9">JCM 16186</strain>
    </source>
</reference>
<dbReference type="InterPro" id="IPR050626">
    <property type="entry name" value="Peptidase_M16"/>
</dbReference>
<accession>A0ABW9RNI2</accession>
<evidence type="ECO:0000313" key="9">
    <source>
        <dbReference type="Proteomes" id="UP000798808"/>
    </source>
</evidence>
<dbReference type="SUPFAM" id="SSF63411">
    <property type="entry name" value="LuxS/MPP-like metallohydrolase"/>
    <property type="match status" value="2"/>
</dbReference>
<dbReference type="PANTHER" id="PTHR43690">
    <property type="entry name" value="NARDILYSIN"/>
    <property type="match status" value="1"/>
</dbReference>